<keyword evidence="2" id="KW-0418">Kinase</keyword>
<dbReference type="GO" id="GO:0016301">
    <property type="term" value="F:kinase activity"/>
    <property type="evidence" value="ECO:0007669"/>
    <property type="project" value="UniProtKB-KW"/>
</dbReference>
<dbReference type="EMBL" id="BNJG01000001">
    <property type="protein sequence ID" value="GHO52526.1"/>
    <property type="molecule type" value="Genomic_DNA"/>
</dbReference>
<gene>
    <name evidence="2" type="ORF">KSB_10010</name>
</gene>
<comment type="caution">
    <text evidence="2">The sequence shown here is derived from an EMBL/GenBank/DDBJ whole genome shotgun (WGS) entry which is preliminary data.</text>
</comment>
<feature type="domain" description="ATPase BadF/BadG/BcrA/BcrD type" evidence="1">
    <location>
        <begin position="14"/>
        <end position="276"/>
    </location>
</feature>
<dbReference type="Pfam" id="PF01869">
    <property type="entry name" value="BcrAD_BadFG"/>
    <property type="match status" value="1"/>
</dbReference>
<name>A0ABQ3UIH3_9CHLR</name>
<dbReference type="Proteomes" id="UP000654345">
    <property type="component" value="Unassembled WGS sequence"/>
</dbReference>
<dbReference type="PANTHER" id="PTHR43190">
    <property type="entry name" value="N-ACETYL-D-GLUCOSAMINE KINASE"/>
    <property type="match status" value="1"/>
</dbReference>
<dbReference type="Gene3D" id="3.30.420.40">
    <property type="match status" value="2"/>
</dbReference>
<dbReference type="RefSeq" id="WP_201369425.1">
    <property type="nucleotide sequence ID" value="NZ_BNJG01000001.1"/>
</dbReference>
<dbReference type="PANTHER" id="PTHR43190:SF3">
    <property type="entry name" value="N-ACETYL-D-GLUCOSAMINE KINASE"/>
    <property type="match status" value="1"/>
</dbReference>
<protein>
    <submittedName>
        <fullName evidence="2">N-acetylglucosamine kinase</fullName>
    </submittedName>
</protein>
<evidence type="ECO:0000313" key="2">
    <source>
        <dbReference type="EMBL" id="GHO52526.1"/>
    </source>
</evidence>
<dbReference type="InterPro" id="IPR002731">
    <property type="entry name" value="ATPase_BadF"/>
</dbReference>
<proteinExistence type="predicted"/>
<dbReference type="InterPro" id="IPR052519">
    <property type="entry name" value="Euk-type_GlcNAc_Kinase"/>
</dbReference>
<reference evidence="2 3" key="1">
    <citation type="journal article" date="2021" name="Int. J. Syst. Evol. Microbiol.">
        <title>Reticulibacter mediterranei gen. nov., sp. nov., within the new family Reticulibacteraceae fam. nov., and Ktedonospora formicarum gen. nov., sp. nov., Ktedonobacter robiniae sp. nov., Dictyobacter formicarum sp. nov. and Dictyobacter arantiisoli sp. nov., belonging to the class Ktedonobacteria.</title>
        <authorList>
            <person name="Yabe S."/>
            <person name="Zheng Y."/>
            <person name="Wang C.M."/>
            <person name="Sakai Y."/>
            <person name="Abe K."/>
            <person name="Yokota A."/>
            <person name="Donadio S."/>
            <person name="Cavaletti L."/>
            <person name="Monciardini P."/>
        </authorList>
    </citation>
    <scope>NUCLEOTIDE SEQUENCE [LARGE SCALE GENOMIC DNA]</scope>
    <source>
        <strain evidence="2 3">SOSP1-30</strain>
    </source>
</reference>
<dbReference type="CDD" id="cd24007">
    <property type="entry name" value="ASKHA_NBD_eukNAGK-like"/>
    <property type="match status" value="1"/>
</dbReference>
<keyword evidence="3" id="KW-1185">Reference proteome</keyword>
<organism evidence="2 3">
    <name type="scientific">Ktedonobacter robiniae</name>
    <dbReference type="NCBI Taxonomy" id="2778365"/>
    <lineage>
        <taxon>Bacteria</taxon>
        <taxon>Bacillati</taxon>
        <taxon>Chloroflexota</taxon>
        <taxon>Ktedonobacteria</taxon>
        <taxon>Ktedonobacterales</taxon>
        <taxon>Ktedonobacteraceae</taxon>
        <taxon>Ktedonobacter</taxon>
    </lineage>
</organism>
<evidence type="ECO:0000313" key="3">
    <source>
        <dbReference type="Proteomes" id="UP000654345"/>
    </source>
</evidence>
<sequence>MTEEQTLSAPLGFLGIDGGGSKTLAILIDEQGRELGRGQAGSANYANVGLEQAKASIYQAAAAARAQAPGPVEVRNAWIGLAGIDTPQARRDFTPHLHALAPHVLLTNDAELGLSALPQAIGIVLIAGTGSIALGRDLHGKIQRSGGWGHILGDEGSGYALGQQALQAVVRAADGRGPTTTLIHRILEHWQLTNPYDLISHIYPLGDKAIIAQLSTCVLQTAREGDTVANEIVHHAAEELALAVSAVYKKLDFAGQPLAVALCGGLLIHEGAFRQQVIEQLNQCLTLGEIALVDEPARSAAQGASNLTSTTHWQQT</sequence>
<dbReference type="InterPro" id="IPR043129">
    <property type="entry name" value="ATPase_NBD"/>
</dbReference>
<dbReference type="SUPFAM" id="SSF53067">
    <property type="entry name" value="Actin-like ATPase domain"/>
    <property type="match status" value="2"/>
</dbReference>
<accession>A0ABQ3UIH3</accession>
<keyword evidence="2" id="KW-0808">Transferase</keyword>
<evidence type="ECO:0000259" key="1">
    <source>
        <dbReference type="Pfam" id="PF01869"/>
    </source>
</evidence>